<dbReference type="SUPFAM" id="SSF49373">
    <property type="entry name" value="Invasin/intimin cell-adhesion fragments"/>
    <property type="match status" value="1"/>
</dbReference>
<dbReference type="InterPro" id="IPR000601">
    <property type="entry name" value="PKD_dom"/>
</dbReference>
<evidence type="ECO:0000256" key="4">
    <source>
        <dbReference type="ARBA" id="ARBA00022989"/>
    </source>
</evidence>
<dbReference type="Gene3D" id="2.60.40.2700">
    <property type="match status" value="3"/>
</dbReference>
<dbReference type="RefSeq" id="WP_369769399.1">
    <property type="nucleotide sequence ID" value="NZ_CP165626.1"/>
</dbReference>
<evidence type="ECO:0000256" key="5">
    <source>
        <dbReference type="ARBA" id="ARBA00023136"/>
    </source>
</evidence>
<feature type="domain" description="PKD" evidence="7">
    <location>
        <begin position="558"/>
        <end position="620"/>
    </location>
</feature>
<dbReference type="InterPro" id="IPR013783">
    <property type="entry name" value="Ig-like_fold"/>
</dbReference>
<keyword evidence="3" id="KW-0677">Repeat</keyword>
<evidence type="ECO:0000256" key="3">
    <source>
        <dbReference type="ARBA" id="ARBA00022737"/>
    </source>
</evidence>
<evidence type="ECO:0000256" key="1">
    <source>
        <dbReference type="ARBA" id="ARBA00004141"/>
    </source>
</evidence>
<keyword evidence="5" id="KW-0472">Membrane</keyword>
<dbReference type="EMBL" id="CP165626">
    <property type="protein sequence ID" value="XDU97917.1"/>
    <property type="molecule type" value="Genomic_DNA"/>
</dbReference>
<keyword evidence="6" id="KW-0732">Signal</keyword>
<reference evidence="9" key="1">
    <citation type="submission" date="2024-07" db="EMBL/GenBank/DDBJ databases">
        <authorList>
            <person name="Biller S.J."/>
        </authorList>
    </citation>
    <scope>NUCLEOTIDE SEQUENCE</scope>
    <source>
        <strain evidence="9">WC2416</strain>
    </source>
</reference>
<dbReference type="InterPro" id="IPR007110">
    <property type="entry name" value="Ig-like_dom"/>
</dbReference>
<dbReference type="SUPFAM" id="SSF49299">
    <property type="entry name" value="PKD domain"/>
    <property type="match status" value="5"/>
</dbReference>
<feature type="chain" id="PRO_5044330202" evidence="6">
    <location>
        <begin position="22"/>
        <end position="2294"/>
    </location>
</feature>
<feature type="domain" description="PKD" evidence="7">
    <location>
        <begin position="653"/>
        <end position="706"/>
    </location>
</feature>
<sequence length="2294" mass="239335">MKILYKIIFFFILVNNGCVLSARNSDPNIEKTKKAGASLSILSNLAVPSATISGTTTVCQNAAQPQITFTGSGGTAPYTFTYTLTGITGNQSITTTSGNSVTIPVPTATAGIFNYNLISVRDMANPTTEQASSGIAIVTVSSAPVVDFTFTNDNTCSGTLIQFSSNVSAGSYTYSWDFGDGTTSTMQNPSHSFTELGCGTATKTIKLTVAGGGCTISKTKIIGIKQKPDINFTDVNNLFDPFSNCSNASSSSAYSITVGNTSASTCISSFSINWGDGNTQANVTFPISHTYSATGAYSMTITATGNNGCVNTKTYVIKNVSNPLGGLNSPGSTQNLCAPTSNLQFSISNWGTNSLDTTYKVNYGDGSPILVLTQNQLNSSSYFNSANPSNSTNYPIPHIYTSSNCPATSFEVKLDVTNACGTTPFTLGNITILTKPTANFTAPSKSCINSSVLFTNTTISGFGQNCIAGSIYTWDFGDGSPVVPTSISAPQNISHTYSTSGTYTVTLTAQNGCGITTKTQQTCIEAPLVPSFTLNNYSGCSALTTTATNTTIVTNSCSPPTYVWSVTYASAYCGTSITPIPNQTTTNASFNFTEPGTYTIKLTATNACSPPQVATQVVTVKKPPTVSINPITSVCQSQPTTSITPAASTTNCGTQALTYAWSFPGGSPATSTSAIPGTISYATTGTFTVSLSVTNECGTTTATNKIFTINPSPTITGNLFSCVGFTSQLTGSTSAATTSPWTSSNPSIATISSTGLVTGVSGGTTTITYTNSSNCKTTELFTVNSAPTITQPLSSTICLGGTPNVLSVTVSGTTGTPIYQWYSNNTNNTTTGTAISGETNSTYTPPSTTAGTLYYYCIISLSSGGCTSIKTKTATVTILPNATITTQPTITQNICIGVTIPTPLTIAYSGGTGTASYQWFSNTTNSTLGSTLITGATSANYTPLAYNTPGNFYYYATVSLNGNGCLPATSNIAEVIVFNDPTISNQPITSQTLCQNATPTALTIVATGGNGAFSYQWYSHSSNTNTGGTLIVGATSNNYTPSTNTVGTKYYYCIVNQNSTSGCRVTSTTAQIIVISAPTITTHPVSSTVCQGGIPTTLSITVSGATGTPQYQWYSNNTNNTTTGTTISGETNSTYTPSASTVGTIYYYCIITLTSGGCSSVTSNTATVTINAGATITIQPTATQSLCVGATIATPLTITYTGGTGTANYQWYSNTTNSTIGGTPIPSATTASYKPAVYAASGTYYYYATLSFSGNGCGQITSNPAEIVVVSDPIVNTQPIASQTLCQGATPNDLVVTATGGIGTFNYQWYSSNTNINTAGILITGATNNTFTPLSNTVGKKYYYCVITQTANGCNVTSATAEVIISLAPTIVTQPLSSTVCLGQNPTILNVNYNNGAGTPTYQWYSNSISSITGSSPISGATTNPYSPPKTTVGTIYYYCIISLPSGGCTELTSNIASVTINQSPVISNKNALICSGNSFTITPNNLNGDLVPPNTTYTWSSPIISPLGSIIGASSQNSPQIDISQILVNTTTSPATVTYNVTPITGSCPGNVFTVTVTVNPAISSIITLNNSNCFGTNNGAIQTNITGGIPFSSGSPYLISWTGPNGFISSSSNISNLAPGNYDLSITDTGGCPITKTYTITEPNDIIIGTDLHKNITCFNKADGSVAITVSGGTLNYSYAWTKDGSPYSTSEDISNLAPGTYIISVSDAKNCGPKTATFTITEPPILDVSLISKTDLLCSGQPSGAIAINVVGGTAPYNYAWTGPNGFISSNKDLAGIAAGTYNLAVTDSSGCSKTLSVTLTQPSEIIITATTTPIICYGNNDATIKIVVAGGVAPYTISWSNLASGTFQDNLSSGDYLITVTDVLNCTTSLNVNIPEAPIFTVNPVIKNISCFGDKNGSINLNFIGGIAPVKLTWNDSSVAGTVRNNLGPGNYTVTIVDSKPCTITRTFTILEPQPLVLSANVTNAFDCNNANSGAIKLLVAGGTAPFTYIWSNGASTEDLNNIPAGNYLVTVKDANGCSKQAQYSINRPAPIVPAVVTKTEFDCETKFVKQTFVAQISGGVPPYQLVWSNGTVSGTNNEMMNTSQNGTAILYVTDAIGCKSNYSFNVKLQSLGTPSYNGSSYFYSSYGNYSINDPIQFTNTATGDYVSILWDFGDGTTSTEFNPVHTFINPKDYVVTQTVTYPFGCIYIHKITFIVEKGYLLVVPNAFTPNNDNINDTLRPVTKALKNVRLDIYDTWGSLIYSDTGEILRGWDGKIKGQNAENGNYYCKVSGETFYGTIVNVNHPFVLIK</sequence>
<dbReference type="InterPro" id="IPR008964">
    <property type="entry name" value="Invasin/intimin_cell_adhesion"/>
</dbReference>
<dbReference type="InterPro" id="IPR003343">
    <property type="entry name" value="Big_2"/>
</dbReference>
<keyword evidence="4" id="KW-1133">Transmembrane helix</keyword>
<dbReference type="Pfam" id="PF18911">
    <property type="entry name" value="PKD_4"/>
    <property type="match status" value="5"/>
</dbReference>
<dbReference type="CDD" id="cd00146">
    <property type="entry name" value="PKD"/>
    <property type="match status" value="2"/>
</dbReference>
<proteinExistence type="predicted"/>
<dbReference type="NCBIfam" id="TIGR04131">
    <property type="entry name" value="Bac_Flav_CTERM"/>
    <property type="match status" value="1"/>
</dbReference>
<dbReference type="Gene3D" id="2.60.40.10">
    <property type="entry name" value="Immunoglobulins"/>
    <property type="match status" value="11"/>
</dbReference>
<dbReference type="InterPro" id="IPR035986">
    <property type="entry name" value="PKD_dom_sf"/>
</dbReference>
<dbReference type="Pfam" id="PF02368">
    <property type="entry name" value="Big_2"/>
    <property type="match status" value="1"/>
</dbReference>
<feature type="domain" description="PKD" evidence="7">
    <location>
        <begin position="246"/>
        <end position="315"/>
    </location>
</feature>
<dbReference type="GO" id="GO:0006816">
    <property type="term" value="P:calcium ion transport"/>
    <property type="evidence" value="ECO:0007669"/>
    <property type="project" value="TreeGrafter"/>
</dbReference>
<dbReference type="GO" id="GO:0005261">
    <property type="term" value="F:monoatomic cation channel activity"/>
    <property type="evidence" value="ECO:0007669"/>
    <property type="project" value="TreeGrafter"/>
</dbReference>
<dbReference type="Pfam" id="PF13585">
    <property type="entry name" value="CHU_C"/>
    <property type="match status" value="1"/>
</dbReference>
<dbReference type="Gene3D" id="2.60.40.740">
    <property type="match status" value="1"/>
</dbReference>
<evidence type="ECO:0000313" key="9">
    <source>
        <dbReference type="EMBL" id="XDU97917.1"/>
    </source>
</evidence>
<dbReference type="SMART" id="SM00089">
    <property type="entry name" value="PKD"/>
    <property type="match status" value="6"/>
</dbReference>
<protein>
    <submittedName>
        <fullName evidence="9">PKD domain-containing protein</fullName>
    </submittedName>
</protein>
<gene>
    <name evidence="9" type="ORF">AB3G39_12130</name>
</gene>
<feature type="domain" description="Ig-like" evidence="8">
    <location>
        <begin position="787"/>
        <end position="877"/>
    </location>
</feature>
<dbReference type="Pfam" id="PF13573">
    <property type="entry name" value="SprB"/>
    <property type="match status" value="5"/>
</dbReference>
<dbReference type="GO" id="GO:0005886">
    <property type="term" value="C:plasma membrane"/>
    <property type="evidence" value="ECO:0007669"/>
    <property type="project" value="TreeGrafter"/>
</dbReference>
<feature type="signal peptide" evidence="6">
    <location>
        <begin position="1"/>
        <end position="21"/>
    </location>
</feature>
<evidence type="ECO:0000256" key="2">
    <source>
        <dbReference type="ARBA" id="ARBA00022692"/>
    </source>
</evidence>
<name>A0AB39WCA2_9FLAO</name>
<comment type="subcellular location">
    <subcellularLocation>
        <location evidence="1">Membrane</location>
        <topology evidence="1">Multi-pass membrane protein</topology>
    </subcellularLocation>
</comment>
<feature type="domain" description="PKD" evidence="7">
    <location>
        <begin position="2123"/>
        <end position="2189"/>
    </location>
</feature>
<dbReference type="InterPro" id="IPR026341">
    <property type="entry name" value="T9SS_type_B"/>
</dbReference>
<dbReference type="PROSITE" id="PS50835">
    <property type="entry name" value="IG_LIKE"/>
    <property type="match status" value="2"/>
</dbReference>
<feature type="domain" description="Ig-like" evidence="8">
    <location>
        <begin position="1078"/>
        <end position="1169"/>
    </location>
</feature>
<feature type="domain" description="PKD" evidence="7">
    <location>
        <begin position="472"/>
        <end position="531"/>
    </location>
</feature>
<keyword evidence="2" id="KW-0812">Transmembrane</keyword>
<dbReference type="PANTHER" id="PTHR46730:SF1">
    <property type="entry name" value="PLAT DOMAIN-CONTAINING PROTEIN"/>
    <property type="match status" value="1"/>
</dbReference>
<evidence type="ECO:0000259" key="7">
    <source>
        <dbReference type="PROSITE" id="PS50093"/>
    </source>
</evidence>
<dbReference type="InterPro" id="IPR022409">
    <property type="entry name" value="PKD/Chitinase_dom"/>
</dbReference>
<dbReference type="PANTHER" id="PTHR46730">
    <property type="entry name" value="POLYCYSTIN-1"/>
    <property type="match status" value="1"/>
</dbReference>
<dbReference type="InterPro" id="IPR025667">
    <property type="entry name" value="SprB_repeat"/>
</dbReference>
<dbReference type="Gene3D" id="2.60.40.1080">
    <property type="match status" value="1"/>
</dbReference>
<evidence type="ECO:0000259" key="8">
    <source>
        <dbReference type="PROSITE" id="PS50835"/>
    </source>
</evidence>
<dbReference type="PROSITE" id="PS50093">
    <property type="entry name" value="PKD"/>
    <property type="match status" value="6"/>
</dbReference>
<accession>A0AB39WCA2</accession>
<feature type="domain" description="PKD" evidence="7">
    <location>
        <begin position="144"/>
        <end position="197"/>
    </location>
</feature>
<organism evidence="9">
    <name type="scientific">Flavobacterium sp. WC2416</name>
    <dbReference type="NCBI Taxonomy" id="3234141"/>
    <lineage>
        <taxon>Bacteria</taxon>
        <taxon>Pseudomonadati</taxon>
        <taxon>Bacteroidota</taxon>
        <taxon>Flavobacteriia</taxon>
        <taxon>Flavobacteriales</taxon>
        <taxon>Flavobacteriaceae</taxon>
        <taxon>Flavobacterium</taxon>
    </lineage>
</organism>
<evidence type="ECO:0000256" key="6">
    <source>
        <dbReference type="SAM" id="SignalP"/>
    </source>
</evidence>